<evidence type="ECO:0000313" key="2">
    <source>
        <dbReference type="Proteomes" id="UP000030653"/>
    </source>
</evidence>
<dbReference type="HOGENOM" id="CLU_2687791_0_0_1"/>
<protein>
    <submittedName>
        <fullName evidence="1">Uncharacterized protein</fullName>
    </submittedName>
</protein>
<organism evidence="1 2">
    <name type="scientific">Dacryopinax primogenitus (strain DJM 731)</name>
    <name type="common">Brown rot fungus</name>
    <dbReference type="NCBI Taxonomy" id="1858805"/>
    <lineage>
        <taxon>Eukaryota</taxon>
        <taxon>Fungi</taxon>
        <taxon>Dikarya</taxon>
        <taxon>Basidiomycota</taxon>
        <taxon>Agaricomycotina</taxon>
        <taxon>Dacrymycetes</taxon>
        <taxon>Dacrymycetales</taxon>
        <taxon>Dacrymycetaceae</taxon>
        <taxon>Dacryopinax</taxon>
    </lineage>
</organism>
<dbReference type="RefSeq" id="XP_040623494.1">
    <property type="nucleotide sequence ID" value="XM_040774241.1"/>
</dbReference>
<evidence type="ECO:0000313" key="1">
    <source>
        <dbReference type="EMBL" id="EJT96596.1"/>
    </source>
</evidence>
<dbReference type="EMBL" id="JH795883">
    <property type="protein sequence ID" value="EJT96596.1"/>
    <property type="molecule type" value="Genomic_DNA"/>
</dbReference>
<dbReference type="GeneID" id="63689303"/>
<reference evidence="1 2" key="1">
    <citation type="journal article" date="2012" name="Science">
        <title>The Paleozoic origin of enzymatic lignin decomposition reconstructed from 31 fungal genomes.</title>
        <authorList>
            <person name="Floudas D."/>
            <person name="Binder M."/>
            <person name="Riley R."/>
            <person name="Barry K."/>
            <person name="Blanchette R.A."/>
            <person name="Henrissat B."/>
            <person name="Martinez A.T."/>
            <person name="Otillar R."/>
            <person name="Spatafora J.W."/>
            <person name="Yadav J.S."/>
            <person name="Aerts A."/>
            <person name="Benoit I."/>
            <person name="Boyd A."/>
            <person name="Carlson A."/>
            <person name="Copeland A."/>
            <person name="Coutinho P.M."/>
            <person name="de Vries R.P."/>
            <person name="Ferreira P."/>
            <person name="Findley K."/>
            <person name="Foster B."/>
            <person name="Gaskell J."/>
            <person name="Glotzer D."/>
            <person name="Gorecki P."/>
            <person name="Heitman J."/>
            <person name="Hesse C."/>
            <person name="Hori C."/>
            <person name="Igarashi K."/>
            <person name="Jurgens J.A."/>
            <person name="Kallen N."/>
            <person name="Kersten P."/>
            <person name="Kohler A."/>
            <person name="Kuees U."/>
            <person name="Kumar T.K.A."/>
            <person name="Kuo A."/>
            <person name="LaButti K."/>
            <person name="Larrondo L.F."/>
            <person name="Lindquist E."/>
            <person name="Ling A."/>
            <person name="Lombard V."/>
            <person name="Lucas S."/>
            <person name="Lundell T."/>
            <person name="Martin R."/>
            <person name="McLaughlin D.J."/>
            <person name="Morgenstern I."/>
            <person name="Morin E."/>
            <person name="Murat C."/>
            <person name="Nagy L.G."/>
            <person name="Nolan M."/>
            <person name="Ohm R.A."/>
            <person name="Patyshakuliyeva A."/>
            <person name="Rokas A."/>
            <person name="Ruiz-Duenas F.J."/>
            <person name="Sabat G."/>
            <person name="Salamov A."/>
            <person name="Samejima M."/>
            <person name="Schmutz J."/>
            <person name="Slot J.C."/>
            <person name="St John F."/>
            <person name="Stenlid J."/>
            <person name="Sun H."/>
            <person name="Sun S."/>
            <person name="Syed K."/>
            <person name="Tsang A."/>
            <person name="Wiebenga A."/>
            <person name="Young D."/>
            <person name="Pisabarro A."/>
            <person name="Eastwood D.C."/>
            <person name="Martin F."/>
            <person name="Cullen D."/>
            <person name="Grigoriev I.V."/>
            <person name="Hibbett D.S."/>
        </authorList>
    </citation>
    <scope>NUCLEOTIDE SEQUENCE [LARGE SCALE GENOMIC DNA]</scope>
    <source>
        <strain evidence="1 2">DJM-731 SS1</strain>
    </source>
</reference>
<gene>
    <name evidence="1" type="ORF">DACRYDRAFT_25616</name>
</gene>
<name>M5FTN5_DACPD</name>
<dbReference type="AlphaFoldDB" id="M5FTN5"/>
<keyword evidence="2" id="KW-1185">Reference proteome</keyword>
<accession>M5FTN5</accession>
<sequence>MTLVGVAIILDDTVVFPATAKGDSYHKAPEILARIIRASLSVPARATRCGFISGAGTRYPHLFCFPYKGVQTTS</sequence>
<dbReference type="Proteomes" id="UP000030653">
    <property type="component" value="Unassembled WGS sequence"/>
</dbReference>
<proteinExistence type="predicted"/>